<evidence type="ECO:0000256" key="4">
    <source>
        <dbReference type="SAM" id="MobiDB-lite"/>
    </source>
</evidence>
<dbReference type="Gene3D" id="3.40.30.10">
    <property type="entry name" value="Glutaredoxin"/>
    <property type="match status" value="1"/>
</dbReference>
<keyword evidence="2" id="KW-0575">Peroxidase</keyword>
<dbReference type="InterPro" id="IPR000889">
    <property type="entry name" value="Glutathione_peroxidase"/>
</dbReference>
<keyword evidence="5" id="KW-1133">Transmembrane helix</keyword>
<accession>A0A7S0L114</accession>
<dbReference type="EMBL" id="HBEX01001697">
    <property type="protein sequence ID" value="CAD8596301.1"/>
    <property type="molecule type" value="Transcribed_RNA"/>
</dbReference>
<evidence type="ECO:0000313" key="6">
    <source>
        <dbReference type="EMBL" id="CAD8596301.1"/>
    </source>
</evidence>
<feature type="compositionally biased region" description="Basic and acidic residues" evidence="4">
    <location>
        <begin position="21"/>
        <end position="32"/>
    </location>
</feature>
<name>A0A7S0L114_9STRA</name>
<feature type="transmembrane region" description="Helical" evidence="5">
    <location>
        <begin position="44"/>
        <end position="61"/>
    </location>
</feature>
<evidence type="ECO:0000256" key="2">
    <source>
        <dbReference type="ARBA" id="ARBA00022559"/>
    </source>
</evidence>
<feature type="region of interest" description="Disordered" evidence="4">
    <location>
        <begin position="1"/>
        <end position="34"/>
    </location>
</feature>
<evidence type="ECO:0000256" key="3">
    <source>
        <dbReference type="ARBA" id="ARBA00023002"/>
    </source>
</evidence>
<dbReference type="GO" id="GO:0004601">
    <property type="term" value="F:peroxidase activity"/>
    <property type="evidence" value="ECO:0007669"/>
    <property type="project" value="UniProtKB-KW"/>
</dbReference>
<evidence type="ECO:0000256" key="1">
    <source>
        <dbReference type="ARBA" id="ARBA00006926"/>
    </source>
</evidence>
<sequence>MMRRSSNLSADRLTSPMSEAVHSDNDPSEKVGKIRRSKAKQAKILMGFIGVVILMIVSVVVKMKHNKYSDPRGLRRVREYEEERRDPGIEIMNPKGGAAASTSLPPNSIYRLSVSDSNGAMVSLAKYAGMVTLVVNVACK</sequence>
<dbReference type="AlphaFoldDB" id="A0A7S0L114"/>
<keyword evidence="5" id="KW-0472">Membrane</keyword>
<keyword evidence="3" id="KW-0560">Oxidoreductase</keyword>
<feature type="transmembrane region" description="Helical" evidence="5">
    <location>
        <begin position="120"/>
        <end position="139"/>
    </location>
</feature>
<dbReference type="PROSITE" id="PS51355">
    <property type="entry name" value="GLUTATHIONE_PEROXID_3"/>
    <property type="match status" value="1"/>
</dbReference>
<protein>
    <submittedName>
        <fullName evidence="6">Uncharacterized protein</fullName>
    </submittedName>
</protein>
<dbReference type="GO" id="GO:0006979">
    <property type="term" value="P:response to oxidative stress"/>
    <property type="evidence" value="ECO:0007669"/>
    <property type="project" value="InterPro"/>
</dbReference>
<proteinExistence type="inferred from homology"/>
<comment type="similarity">
    <text evidence="1">Belongs to the glutathione peroxidase family.</text>
</comment>
<reference evidence="6" key="1">
    <citation type="submission" date="2021-01" db="EMBL/GenBank/DDBJ databases">
        <authorList>
            <person name="Corre E."/>
            <person name="Pelletier E."/>
            <person name="Niang G."/>
            <person name="Scheremetjew M."/>
            <person name="Finn R."/>
            <person name="Kale V."/>
            <person name="Holt S."/>
            <person name="Cochrane G."/>
            <person name="Meng A."/>
            <person name="Brown T."/>
            <person name="Cohen L."/>
        </authorList>
    </citation>
    <scope>NUCLEOTIDE SEQUENCE</scope>
</reference>
<evidence type="ECO:0000256" key="5">
    <source>
        <dbReference type="SAM" id="Phobius"/>
    </source>
</evidence>
<organism evidence="6">
    <name type="scientific">Asterionellopsis glacialis</name>
    <dbReference type="NCBI Taxonomy" id="33640"/>
    <lineage>
        <taxon>Eukaryota</taxon>
        <taxon>Sar</taxon>
        <taxon>Stramenopiles</taxon>
        <taxon>Ochrophyta</taxon>
        <taxon>Bacillariophyta</taxon>
        <taxon>Fragilariophyceae</taxon>
        <taxon>Fragilariophycidae</taxon>
        <taxon>Fragilariales</taxon>
        <taxon>Fragilariaceae</taxon>
        <taxon>Asterionellopsis</taxon>
    </lineage>
</organism>
<gene>
    <name evidence="6" type="ORF">AGLA0713_LOCUS1129</name>
</gene>
<keyword evidence="5" id="KW-0812">Transmembrane</keyword>